<dbReference type="InterPro" id="IPR036770">
    <property type="entry name" value="Ankyrin_rpt-contain_sf"/>
</dbReference>
<dbReference type="PROSITE" id="PS50088">
    <property type="entry name" value="ANK_REPEAT"/>
    <property type="match status" value="1"/>
</dbReference>
<dbReference type="Gene3D" id="1.25.40.20">
    <property type="entry name" value="Ankyrin repeat-containing domain"/>
    <property type="match status" value="1"/>
</dbReference>
<evidence type="ECO:0000256" key="1">
    <source>
        <dbReference type="PROSITE-ProRule" id="PRU00023"/>
    </source>
</evidence>
<protein>
    <submittedName>
        <fullName evidence="3">Uncharacterized protein</fullName>
    </submittedName>
</protein>
<dbReference type="InParanoid" id="K3WIJ0"/>
<sequence>MRTRIWEDDAAMKIVSVLGFLMNDDGEVVGPERTQVLCKLMPSIHTLTHRAILAMIITNLNDADAHMFYAENGLRVLNEWLVDGIRNKEPGVPKEKRRVEMFSQVRALLRILDINVQTDAARKQNAYLCETIPRLIELLENAGSEYATEWSRINLYRRHFESTCGVPSTFKHTASSNGSSTSSASSTSSNGAKPAATPKPVAGSIIDTSARNAFAAASVPPSAPISTATSDPKPTSTASSSAAASSTSTRISPSSLLEYQPKSFLQVDGGNKDDELIEYVDDDDEELLVGEQVITNVNQSNINASLMLKIKGLGHVMQYGERMHCRFCRRMTAKRCERCSCCVKCVQKDRCNPTAMPAPIAKPAGGNLSVSDRNVQVLGSAMDQGIYKAFRQEDFHAVFSLVQNGMDVNFQRVESDMSSALMAAAHHGREDAVDKLLKLGANPTLKDCNGDAAWVFAKRRGHMELMEKLKKCADEWKDGN</sequence>
<keyword evidence="4" id="KW-1185">Reference proteome</keyword>
<dbReference type="STRING" id="431595.K3WIJ0"/>
<dbReference type="Proteomes" id="UP000019132">
    <property type="component" value="Unassembled WGS sequence"/>
</dbReference>
<accession>K3WIJ0</accession>
<dbReference type="VEuPathDB" id="FungiDB:PYU1_G004771"/>
<dbReference type="Pfam" id="PF00023">
    <property type="entry name" value="Ank"/>
    <property type="match status" value="1"/>
</dbReference>
<evidence type="ECO:0000256" key="2">
    <source>
        <dbReference type="SAM" id="MobiDB-lite"/>
    </source>
</evidence>
<organism evidence="3 4">
    <name type="scientific">Globisporangium ultimum (strain ATCC 200006 / CBS 805.95 / DAOM BR144)</name>
    <name type="common">Pythium ultimum</name>
    <dbReference type="NCBI Taxonomy" id="431595"/>
    <lineage>
        <taxon>Eukaryota</taxon>
        <taxon>Sar</taxon>
        <taxon>Stramenopiles</taxon>
        <taxon>Oomycota</taxon>
        <taxon>Peronosporomycetes</taxon>
        <taxon>Pythiales</taxon>
        <taxon>Pythiaceae</taxon>
        <taxon>Globisporangium</taxon>
    </lineage>
</organism>
<dbReference type="EnsemblProtists" id="PYU1_T004782">
    <property type="protein sequence ID" value="PYU1_T004782"/>
    <property type="gene ID" value="PYU1_G004771"/>
</dbReference>
<evidence type="ECO:0000313" key="3">
    <source>
        <dbReference type="EnsemblProtists" id="PYU1_T004782"/>
    </source>
</evidence>
<reference evidence="3" key="3">
    <citation type="submission" date="2015-02" db="UniProtKB">
        <authorList>
            <consortium name="EnsemblProtists"/>
        </authorList>
    </citation>
    <scope>IDENTIFICATION</scope>
    <source>
        <strain evidence="3">DAOM BR144</strain>
    </source>
</reference>
<proteinExistence type="predicted"/>
<feature type="compositionally biased region" description="Low complexity" evidence="2">
    <location>
        <begin position="173"/>
        <end position="192"/>
    </location>
</feature>
<name>K3WIJ0_GLOUD</name>
<feature type="repeat" description="ANK" evidence="1">
    <location>
        <begin position="416"/>
        <end position="448"/>
    </location>
</feature>
<dbReference type="HOGENOM" id="CLU_557200_0_0_1"/>
<reference evidence="4" key="1">
    <citation type="journal article" date="2010" name="Genome Biol.">
        <title>Genome sequence of the necrotrophic plant pathogen Pythium ultimum reveals original pathogenicity mechanisms and effector repertoire.</title>
        <authorList>
            <person name="Levesque C.A."/>
            <person name="Brouwer H."/>
            <person name="Cano L."/>
            <person name="Hamilton J.P."/>
            <person name="Holt C."/>
            <person name="Huitema E."/>
            <person name="Raffaele S."/>
            <person name="Robideau G.P."/>
            <person name="Thines M."/>
            <person name="Win J."/>
            <person name="Zerillo M.M."/>
            <person name="Beakes G.W."/>
            <person name="Boore J.L."/>
            <person name="Busam D."/>
            <person name="Dumas B."/>
            <person name="Ferriera S."/>
            <person name="Fuerstenberg S.I."/>
            <person name="Gachon C.M."/>
            <person name="Gaulin E."/>
            <person name="Govers F."/>
            <person name="Grenville-Briggs L."/>
            <person name="Horner N."/>
            <person name="Hostetler J."/>
            <person name="Jiang R.H."/>
            <person name="Johnson J."/>
            <person name="Krajaejun T."/>
            <person name="Lin H."/>
            <person name="Meijer H.J."/>
            <person name="Moore B."/>
            <person name="Morris P."/>
            <person name="Phuntmart V."/>
            <person name="Puiu D."/>
            <person name="Shetty J."/>
            <person name="Stajich J.E."/>
            <person name="Tripathy S."/>
            <person name="Wawra S."/>
            <person name="van West P."/>
            <person name="Whitty B.R."/>
            <person name="Coutinho P.M."/>
            <person name="Henrissat B."/>
            <person name="Martin F."/>
            <person name="Thomas P.D."/>
            <person name="Tyler B.M."/>
            <person name="De Vries R.P."/>
            <person name="Kamoun S."/>
            <person name="Yandell M."/>
            <person name="Tisserat N."/>
            <person name="Buell C.R."/>
        </authorList>
    </citation>
    <scope>NUCLEOTIDE SEQUENCE</scope>
    <source>
        <strain evidence="4">DAOM:BR144</strain>
    </source>
</reference>
<dbReference type="SUPFAM" id="SSF48403">
    <property type="entry name" value="Ankyrin repeat"/>
    <property type="match status" value="1"/>
</dbReference>
<dbReference type="InterPro" id="IPR002110">
    <property type="entry name" value="Ankyrin_rpt"/>
</dbReference>
<dbReference type="OMA" id="CTHCEFC"/>
<feature type="region of interest" description="Disordered" evidence="2">
    <location>
        <begin position="170"/>
        <end position="202"/>
    </location>
</feature>
<keyword evidence="1" id="KW-0040">ANK repeat</keyword>
<dbReference type="AlphaFoldDB" id="K3WIJ0"/>
<reference evidence="4" key="2">
    <citation type="submission" date="2010-04" db="EMBL/GenBank/DDBJ databases">
        <authorList>
            <person name="Buell R."/>
            <person name="Hamilton J."/>
            <person name="Hostetler J."/>
        </authorList>
    </citation>
    <scope>NUCLEOTIDE SEQUENCE [LARGE SCALE GENOMIC DNA]</scope>
    <source>
        <strain evidence="4">DAOM:BR144</strain>
    </source>
</reference>
<dbReference type="EMBL" id="GL376631">
    <property type="status" value="NOT_ANNOTATED_CDS"/>
    <property type="molecule type" value="Genomic_DNA"/>
</dbReference>
<evidence type="ECO:0000313" key="4">
    <source>
        <dbReference type="Proteomes" id="UP000019132"/>
    </source>
</evidence>
<feature type="region of interest" description="Disordered" evidence="2">
    <location>
        <begin position="220"/>
        <end position="253"/>
    </location>
</feature>
<dbReference type="eggNOG" id="ENOG502QWAI">
    <property type="taxonomic scope" value="Eukaryota"/>
</dbReference>